<dbReference type="AlphaFoldDB" id="A0A3S9MX39"/>
<evidence type="ECO:0000313" key="6">
    <source>
        <dbReference type="Proteomes" id="UP000279600"/>
    </source>
</evidence>
<feature type="chain" id="PRO_5019306199" description="tRNA (Guanine-N1)-methyltransferase" evidence="4">
    <location>
        <begin position="18"/>
        <end position="195"/>
    </location>
</feature>
<accession>A0A3S9MX39</accession>
<evidence type="ECO:0000256" key="3">
    <source>
        <dbReference type="SAM" id="Phobius"/>
    </source>
</evidence>
<keyword evidence="4" id="KW-0732">Signal</keyword>
<keyword evidence="3" id="KW-1133">Transmembrane helix</keyword>
<dbReference type="OrthoDB" id="981213at2"/>
<gene>
    <name evidence="5" type="ORF">EJ995_05535</name>
</gene>
<keyword evidence="6" id="KW-1185">Reference proteome</keyword>
<dbReference type="KEGG" id="noj:EJ995_05535"/>
<dbReference type="EMBL" id="CP034549">
    <property type="protein sequence ID" value="AZQ43714.1"/>
    <property type="molecule type" value="Genomic_DNA"/>
</dbReference>
<keyword evidence="3" id="KW-0472">Membrane</keyword>
<dbReference type="Proteomes" id="UP000279600">
    <property type="component" value="Chromosome"/>
</dbReference>
<dbReference type="Gene3D" id="1.20.1170.10">
    <property type="match status" value="1"/>
</dbReference>
<sequence length="195" mass="22354">MKKLFLSIIFLPALFYAQETTTDNPIDQQFEELIKSSNNYQNYKVVKFNELQQLRSNASQHIDELNQSINSLEQKLAGEQEAQSQLQSQLDTANSEIVALQDDKDSIAFLGLPLDKSTYSIMVWSIVGVLAAALVLLFLQFKKSHYVTSQSKKELATTEAELEELRRKSIEKEQKLGRQLQDERNKLSRLKKEQA</sequence>
<dbReference type="RefSeq" id="WP_126446437.1">
    <property type="nucleotide sequence ID" value="NZ_CP034549.1"/>
</dbReference>
<evidence type="ECO:0000256" key="1">
    <source>
        <dbReference type="SAM" id="Coils"/>
    </source>
</evidence>
<evidence type="ECO:0000256" key="4">
    <source>
        <dbReference type="SAM" id="SignalP"/>
    </source>
</evidence>
<evidence type="ECO:0000256" key="2">
    <source>
        <dbReference type="SAM" id="MobiDB-lite"/>
    </source>
</evidence>
<feature type="transmembrane region" description="Helical" evidence="3">
    <location>
        <begin position="119"/>
        <end position="139"/>
    </location>
</feature>
<evidence type="ECO:0008006" key="7">
    <source>
        <dbReference type="Google" id="ProtNLM"/>
    </source>
</evidence>
<evidence type="ECO:0000313" key="5">
    <source>
        <dbReference type="EMBL" id="AZQ43714.1"/>
    </source>
</evidence>
<protein>
    <recommendedName>
        <fullName evidence="7">tRNA (Guanine-N1)-methyltransferase</fullName>
    </recommendedName>
</protein>
<keyword evidence="3" id="KW-0812">Transmembrane</keyword>
<keyword evidence="1" id="KW-0175">Coiled coil</keyword>
<name>A0A3S9MX39_9FLAO</name>
<reference evidence="5 6" key="1">
    <citation type="submission" date="2018-12" db="EMBL/GenBank/DDBJ databases">
        <title>Complete genome of Nonlabens sp. MJ115.</title>
        <authorList>
            <person name="Choi H.S."/>
            <person name="Jung J."/>
        </authorList>
    </citation>
    <scope>NUCLEOTIDE SEQUENCE [LARGE SCALE GENOMIC DNA]</scope>
    <source>
        <strain evidence="5 6">MJ115</strain>
    </source>
</reference>
<feature type="signal peptide" evidence="4">
    <location>
        <begin position="1"/>
        <end position="17"/>
    </location>
</feature>
<proteinExistence type="predicted"/>
<feature type="coiled-coil region" evidence="1">
    <location>
        <begin position="48"/>
        <end position="103"/>
    </location>
</feature>
<feature type="region of interest" description="Disordered" evidence="2">
    <location>
        <begin position="174"/>
        <end position="195"/>
    </location>
</feature>
<organism evidence="5 6">
    <name type="scientific">Nonlabens ponticola</name>
    <dbReference type="NCBI Taxonomy" id="2496866"/>
    <lineage>
        <taxon>Bacteria</taxon>
        <taxon>Pseudomonadati</taxon>
        <taxon>Bacteroidota</taxon>
        <taxon>Flavobacteriia</taxon>
        <taxon>Flavobacteriales</taxon>
        <taxon>Flavobacteriaceae</taxon>
        <taxon>Nonlabens</taxon>
    </lineage>
</organism>
<dbReference type="SUPFAM" id="SSF58100">
    <property type="entry name" value="Bacterial hemolysins"/>
    <property type="match status" value="1"/>
</dbReference>